<feature type="transmembrane region" description="Helical" evidence="2">
    <location>
        <begin position="36"/>
        <end position="59"/>
    </location>
</feature>
<reference evidence="4 5" key="1">
    <citation type="submission" date="2015-07" db="EMBL/GenBank/DDBJ databases">
        <title>The genome of the fungus Escovopsis weberi, a specialized disease agent of ant agriculture.</title>
        <authorList>
            <person name="de Man T.J."/>
            <person name="Stajich J.E."/>
            <person name="Kubicek C.P."/>
            <person name="Chenthamara K."/>
            <person name="Atanasova L."/>
            <person name="Druzhinina I.S."/>
            <person name="Birnbaum S."/>
            <person name="Barribeau S.M."/>
            <person name="Teiling C."/>
            <person name="Suen G."/>
            <person name="Currie C."/>
            <person name="Gerardo N.M."/>
        </authorList>
    </citation>
    <scope>NUCLEOTIDE SEQUENCE [LARGE SCALE GENOMIC DNA]</scope>
</reference>
<evidence type="ECO:0000256" key="1">
    <source>
        <dbReference type="SAM" id="MobiDB-lite"/>
    </source>
</evidence>
<dbReference type="InterPro" id="IPR000917">
    <property type="entry name" value="Sulfatase_N"/>
</dbReference>
<organism evidence="4 5">
    <name type="scientific">Escovopsis weberi</name>
    <dbReference type="NCBI Taxonomy" id="150374"/>
    <lineage>
        <taxon>Eukaryota</taxon>
        <taxon>Fungi</taxon>
        <taxon>Dikarya</taxon>
        <taxon>Ascomycota</taxon>
        <taxon>Pezizomycotina</taxon>
        <taxon>Sordariomycetes</taxon>
        <taxon>Hypocreomycetidae</taxon>
        <taxon>Hypocreales</taxon>
        <taxon>Hypocreaceae</taxon>
        <taxon>Escovopsis</taxon>
    </lineage>
</organism>
<evidence type="ECO:0000313" key="5">
    <source>
        <dbReference type="Proteomes" id="UP000053831"/>
    </source>
</evidence>
<name>A0A0M8MWK9_ESCWE</name>
<keyword evidence="2" id="KW-0472">Membrane</keyword>
<dbReference type="AlphaFoldDB" id="A0A0M8MWK9"/>
<feature type="domain" description="Sulfatase N-terminal" evidence="3">
    <location>
        <begin position="535"/>
        <end position="770"/>
    </location>
</feature>
<feature type="transmembrane region" description="Helical" evidence="2">
    <location>
        <begin position="66"/>
        <end position="87"/>
    </location>
</feature>
<dbReference type="Proteomes" id="UP000053831">
    <property type="component" value="Unassembled WGS sequence"/>
</dbReference>
<accession>A0A0M8MWK9</accession>
<dbReference type="OrthoDB" id="96314at2759"/>
<dbReference type="Pfam" id="PF00884">
    <property type="entry name" value="Sulfatase"/>
    <property type="match status" value="1"/>
</dbReference>
<proteinExistence type="predicted"/>
<dbReference type="InterPro" id="IPR017850">
    <property type="entry name" value="Alkaline_phosphatase_core_sf"/>
</dbReference>
<feature type="region of interest" description="Disordered" evidence="1">
    <location>
        <begin position="465"/>
        <end position="489"/>
    </location>
</feature>
<evidence type="ECO:0000313" key="4">
    <source>
        <dbReference type="EMBL" id="KOS20118.1"/>
    </source>
</evidence>
<evidence type="ECO:0000259" key="3">
    <source>
        <dbReference type="Pfam" id="PF00884"/>
    </source>
</evidence>
<dbReference type="EMBL" id="LGSR01000018">
    <property type="protein sequence ID" value="KOS20118.1"/>
    <property type="molecule type" value="Genomic_DNA"/>
</dbReference>
<dbReference type="InterPro" id="IPR052701">
    <property type="entry name" value="GAG_Ulvan_Degrading_Sulfatases"/>
</dbReference>
<sequence>MFPSLAPFAFAVFFISVISTKLLHLTLSAYDIPASVFIFCLPAIFFIDAVLICSVWFLLRRKSATWLSFFGAVLGLTICLITLTAAASQWGFFYQTGGQVRWADAKAYANKDTVKVLLSESNSALAFGSGIVSVAWITRTVLFRFVGAFVTTAEIQIIKTAQFLLARFGRRRKASDDSAHIKESSADALLAAEEGASNHDDDSDDNGSDSDLSFSSKIDQAHRMGPFVWWLLISAVTLTVFYIIVSVDPDWPYAEVMTTLPLPLMAIFAPKSHECIWGQDVWPLPDLISRSRWENAHGNFKGWAPGSENDLVRKYRERVPSWLPTPVPPGFERWNEIERLIVFGNRNGTAPTAETEDSSETAAADDQLCPTVEQDPFYNPVNDPLRITNLDVDILKPVRDALKDGSVKIRHIALIKLESTREELFPLQKGSDIYKFIVESHPEADRPSIDKLLSSLTPNAEKITGKTGYFQRPSDAGNETSEDTWQDPTREGFGGINVVGALTPSSVSTKSLAASHCGVWPLPVDAFEEADSQSYQPCLPQVLNLFNRRKTSENLTDDFRAYQWKSAFFASVVDDYDRQHKFEKTIGFQDFVNKQSIADEEERQSTGAEEINYFGYPETILSRFVKNHIGNITEKKERMFFSHFTSTTHHPWALPKWFKSVDYMGDANGQQSSHQQFNDYLNTVRFVDVWLGQLLKIFEETGIANETLVLFVGDHGQAFREDFRKTGTYENGHISNYRVPLTFRHPHLPRIQYEANATSLSILPTVLDLLANTESLDLEDAAAAADLVHDYEGQSLIRPYKRSHNGRRAWNFGIVNPGGRLLTVTSADAPWRLVMPISEKAEYVFTDLKHDPLELRRLSKWSIDSLAHAVNHDFGHEAAQWVKEAEALAKWWTKSRKRLWRYRPK</sequence>
<feature type="transmembrane region" description="Helical" evidence="2">
    <location>
        <begin position="227"/>
        <end position="245"/>
    </location>
</feature>
<keyword evidence="5" id="KW-1185">Reference proteome</keyword>
<comment type="caution">
    <text evidence="4">The sequence shown here is derived from an EMBL/GenBank/DDBJ whole genome shotgun (WGS) entry which is preliminary data.</text>
</comment>
<dbReference type="Gene3D" id="3.40.720.10">
    <property type="entry name" value="Alkaline Phosphatase, subunit A"/>
    <property type="match status" value="1"/>
</dbReference>
<evidence type="ECO:0000256" key="2">
    <source>
        <dbReference type="SAM" id="Phobius"/>
    </source>
</evidence>
<keyword evidence="2" id="KW-0812">Transmembrane</keyword>
<keyword evidence="2" id="KW-1133">Transmembrane helix</keyword>
<protein>
    <recommendedName>
        <fullName evidence="3">Sulfatase N-terminal domain-containing protein</fullName>
    </recommendedName>
</protein>
<dbReference type="PANTHER" id="PTHR43751">
    <property type="entry name" value="SULFATASE"/>
    <property type="match status" value="1"/>
</dbReference>
<dbReference type="PANTHER" id="PTHR43751:SF3">
    <property type="entry name" value="SULFATASE N-TERMINAL DOMAIN-CONTAINING PROTEIN"/>
    <property type="match status" value="1"/>
</dbReference>
<dbReference type="SUPFAM" id="SSF53649">
    <property type="entry name" value="Alkaline phosphatase-like"/>
    <property type="match status" value="1"/>
</dbReference>
<dbReference type="STRING" id="150374.A0A0M8MWK9"/>
<gene>
    <name evidence="4" type="ORF">ESCO_006158</name>
</gene>